<keyword evidence="7 11" id="KW-0805">Transcription regulation</keyword>
<dbReference type="AlphaFoldDB" id="A0A0V1GYL8"/>
<evidence type="ECO:0000256" key="12">
    <source>
        <dbReference type="PIRSR" id="PIRSR015919-1"/>
    </source>
</evidence>
<dbReference type="InterPro" id="IPR036465">
    <property type="entry name" value="vWFA_dom_sf"/>
</dbReference>
<protein>
    <recommendedName>
        <fullName evidence="11">General transcription factor IIH subunit</fullName>
    </recommendedName>
</protein>
<dbReference type="OrthoDB" id="284275at2759"/>
<evidence type="ECO:0000259" key="15">
    <source>
        <dbReference type="PROSITE" id="PS50234"/>
    </source>
</evidence>
<evidence type="ECO:0000256" key="2">
    <source>
        <dbReference type="ARBA" id="ARBA00006092"/>
    </source>
</evidence>
<comment type="subcellular location">
    <subcellularLocation>
        <location evidence="1 11">Nucleus</location>
    </subcellularLocation>
</comment>
<name>A0A0V1GYL8_9BILA</name>
<dbReference type="SUPFAM" id="SSF53300">
    <property type="entry name" value="vWA-like"/>
    <property type="match status" value="1"/>
</dbReference>
<evidence type="ECO:0000256" key="13">
    <source>
        <dbReference type="PROSITE-ProRule" id="PRU00042"/>
    </source>
</evidence>
<dbReference type="FunFam" id="3.40.50.410:FF:000015">
    <property type="entry name" value="General transcription factor IIH subunit 2"/>
    <property type="match status" value="1"/>
</dbReference>
<feature type="domain" description="C2H2-type" evidence="14">
    <location>
        <begin position="391"/>
        <end position="414"/>
    </location>
</feature>
<keyword evidence="4" id="KW-0227">DNA damage</keyword>
<keyword evidence="6 11" id="KW-0862">Zinc</keyword>
<keyword evidence="17" id="KW-1185">Reference proteome</keyword>
<dbReference type="PANTHER" id="PTHR12695:SF2">
    <property type="entry name" value="GENERAL TRANSCRIPTION FACTOR IIH SUBUNIT 2-RELATED"/>
    <property type="match status" value="1"/>
</dbReference>
<dbReference type="EMBL" id="JYDP01000198">
    <property type="protein sequence ID" value="KRZ03277.1"/>
    <property type="molecule type" value="Genomic_DNA"/>
</dbReference>
<keyword evidence="3 11" id="KW-0479">Metal-binding</keyword>
<comment type="caution">
    <text evidence="16">The sequence shown here is derived from an EMBL/GenBank/DDBJ whole genome shotgun (WGS) entry which is preliminary data.</text>
</comment>
<dbReference type="SMART" id="SM00327">
    <property type="entry name" value="VWA"/>
    <property type="match status" value="1"/>
</dbReference>
<evidence type="ECO:0000256" key="10">
    <source>
        <dbReference type="ARBA" id="ARBA00023242"/>
    </source>
</evidence>
<dbReference type="STRING" id="268475.A0A0V1GYL8"/>
<dbReference type="GO" id="GO:0000439">
    <property type="term" value="C:transcription factor TFIIH core complex"/>
    <property type="evidence" value="ECO:0007669"/>
    <property type="project" value="InterPro"/>
</dbReference>
<dbReference type="GO" id="GO:0006351">
    <property type="term" value="P:DNA-templated transcription"/>
    <property type="evidence" value="ECO:0007669"/>
    <property type="project" value="InterPro"/>
</dbReference>
<feature type="domain" description="VWFA" evidence="15">
    <location>
        <begin position="75"/>
        <end position="250"/>
    </location>
</feature>
<dbReference type="Gene3D" id="3.40.50.410">
    <property type="entry name" value="von Willebrand factor, type A domain"/>
    <property type="match status" value="1"/>
</dbReference>
<evidence type="ECO:0000256" key="5">
    <source>
        <dbReference type="ARBA" id="ARBA00022771"/>
    </source>
</evidence>
<evidence type="ECO:0000313" key="17">
    <source>
        <dbReference type="Proteomes" id="UP000055024"/>
    </source>
</evidence>
<dbReference type="Proteomes" id="UP000055024">
    <property type="component" value="Unassembled WGS sequence"/>
</dbReference>
<keyword evidence="9" id="KW-0234">DNA repair</keyword>
<evidence type="ECO:0000256" key="11">
    <source>
        <dbReference type="PIRNR" id="PIRNR015919"/>
    </source>
</evidence>
<dbReference type="PROSITE" id="PS50234">
    <property type="entry name" value="VWFA"/>
    <property type="match status" value="1"/>
</dbReference>
<dbReference type="GO" id="GO:0005675">
    <property type="term" value="C:transcription factor TFIIH holo complex"/>
    <property type="evidence" value="ECO:0007669"/>
    <property type="project" value="UniProtKB-UniRule"/>
</dbReference>
<dbReference type="PROSITE" id="PS50157">
    <property type="entry name" value="ZINC_FINGER_C2H2_2"/>
    <property type="match status" value="1"/>
</dbReference>
<evidence type="ECO:0000256" key="9">
    <source>
        <dbReference type="ARBA" id="ARBA00023204"/>
    </source>
</evidence>
<dbReference type="InterPro" id="IPR002035">
    <property type="entry name" value="VWF_A"/>
</dbReference>
<dbReference type="SMART" id="SM01047">
    <property type="entry name" value="C1_4"/>
    <property type="match status" value="1"/>
</dbReference>
<dbReference type="GO" id="GO:0008270">
    <property type="term" value="F:zinc ion binding"/>
    <property type="evidence" value="ECO:0007669"/>
    <property type="project" value="UniProtKB-UniRule"/>
</dbReference>
<dbReference type="GO" id="GO:0006357">
    <property type="term" value="P:regulation of transcription by RNA polymerase II"/>
    <property type="evidence" value="ECO:0007669"/>
    <property type="project" value="TreeGrafter"/>
</dbReference>
<dbReference type="GO" id="GO:0006289">
    <property type="term" value="P:nucleotide-excision repair"/>
    <property type="evidence" value="ECO:0007669"/>
    <property type="project" value="UniProtKB-UniRule"/>
</dbReference>
<dbReference type="NCBIfam" id="TIGR00622">
    <property type="entry name" value="ssl1"/>
    <property type="match status" value="1"/>
</dbReference>
<comment type="similarity">
    <text evidence="2 11">Belongs to the GTF2H2 family.</text>
</comment>
<dbReference type="Gene3D" id="3.30.40.10">
    <property type="entry name" value="Zinc/RING finger domain, C3HC4 (zinc finger)"/>
    <property type="match status" value="1"/>
</dbReference>
<dbReference type="InterPro" id="IPR004595">
    <property type="entry name" value="TFIIH_C1-like_dom"/>
</dbReference>
<dbReference type="InterPro" id="IPR013087">
    <property type="entry name" value="Znf_C2H2_type"/>
</dbReference>
<keyword evidence="10 11" id="KW-0539">Nucleus</keyword>
<feature type="zinc finger region" description="C4-type" evidence="12">
    <location>
        <begin position="319"/>
        <end position="336"/>
    </location>
</feature>
<evidence type="ECO:0000256" key="8">
    <source>
        <dbReference type="ARBA" id="ARBA00023163"/>
    </source>
</evidence>
<keyword evidence="5 13" id="KW-0863">Zinc-finger</keyword>
<sequence length="418" mass="47144">MPFENGQRIYLFAMDGEKMVDGSYRWEKAYEKSWEVLEQDDAGSIQSSVAAITHLAKRKHIIDRVKGVRLGILRHLCILLDCSSVMIEKDLLPSRFISVIKALSLFVDDFFDQNPIGQICIITAKDKKTDKLADFTGSARKLKEFLKTIAEEIPSGEFSLQNSLETANEMLRHMPSHSSREVLVIMGSLSTCDPGDIEESLEILKRNNIRCNFIALSAEMYICKRIAKATNGKYAVIIDEDDLKTLLSVFALPPVATTQLNANLIRMGNSVYQIICYNFNISSLGFPKRIDDAKSWSFCICHMKHGEGIGQLTCVGFICPQCNFKYCFVPMECQICGLVLASAPHLARSYQHLYPILPFEEKAIDKHMKKELYCAGCFSAIEVKVMFDVSYVCPDCRQDFCINCDLLIHETMHSCPGC</sequence>
<gene>
    <name evidence="16" type="primary">Gtf2h2</name>
    <name evidence="16" type="ORF">T11_2003</name>
</gene>
<organism evidence="16 17">
    <name type="scientific">Trichinella zimbabwensis</name>
    <dbReference type="NCBI Taxonomy" id="268475"/>
    <lineage>
        <taxon>Eukaryota</taxon>
        <taxon>Metazoa</taxon>
        <taxon>Ecdysozoa</taxon>
        <taxon>Nematoda</taxon>
        <taxon>Enoplea</taxon>
        <taxon>Dorylaimia</taxon>
        <taxon>Trichinellida</taxon>
        <taxon>Trichinellidae</taxon>
        <taxon>Trichinella</taxon>
    </lineage>
</organism>
<dbReference type="InterPro" id="IPR046349">
    <property type="entry name" value="C1-like_sf"/>
</dbReference>
<dbReference type="InterPro" id="IPR012170">
    <property type="entry name" value="TFIIH_SSL1/p44"/>
</dbReference>
<dbReference type="SUPFAM" id="SSF57889">
    <property type="entry name" value="Cysteine-rich domain"/>
    <property type="match status" value="1"/>
</dbReference>
<dbReference type="PANTHER" id="PTHR12695">
    <property type="entry name" value="GENERAL TRANSCRIPTION FACTOR IIH SUBUNIT 2"/>
    <property type="match status" value="1"/>
</dbReference>
<evidence type="ECO:0000256" key="6">
    <source>
        <dbReference type="ARBA" id="ARBA00022833"/>
    </source>
</evidence>
<evidence type="ECO:0000256" key="3">
    <source>
        <dbReference type="ARBA" id="ARBA00022723"/>
    </source>
</evidence>
<evidence type="ECO:0000256" key="1">
    <source>
        <dbReference type="ARBA" id="ARBA00004123"/>
    </source>
</evidence>
<reference evidence="16 17" key="1">
    <citation type="submission" date="2015-01" db="EMBL/GenBank/DDBJ databases">
        <title>Evolution of Trichinella species and genotypes.</title>
        <authorList>
            <person name="Korhonen P.K."/>
            <person name="Edoardo P."/>
            <person name="Giuseppe L.R."/>
            <person name="Gasser R.B."/>
        </authorList>
    </citation>
    <scope>NUCLEOTIDE SEQUENCE [LARGE SCALE GENOMIC DNA]</scope>
    <source>
        <strain evidence="16">ISS1029</strain>
    </source>
</reference>
<dbReference type="PIRSF" id="PIRSF015919">
    <property type="entry name" value="TFIIH_SSL1"/>
    <property type="match status" value="1"/>
</dbReference>
<evidence type="ECO:0000259" key="14">
    <source>
        <dbReference type="PROSITE" id="PS50157"/>
    </source>
</evidence>
<evidence type="ECO:0000313" key="16">
    <source>
        <dbReference type="EMBL" id="KRZ03277.1"/>
    </source>
</evidence>
<evidence type="ECO:0000256" key="7">
    <source>
        <dbReference type="ARBA" id="ARBA00023015"/>
    </source>
</evidence>
<dbReference type="InterPro" id="IPR013083">
    <property type="entry name" value="Znf_RING/FYVE/PHD"/>
</dbReference>
<dbReference type="PROSITE" id="PS00028">
    <property type="entry name" value="ZINC_FINGER_C2H2_1"/>
    <property type="match status" value="1"/>
</dbReference>
<keyword evidence="8 11" id="KW-0804">Transcription</keyword>
<dbReference type="InterPro" id="IPR007198">
    <property type="entry name" value="Ssl1-like"/>
</dbReference>
<dbReference type="Pfam" id="PF04056">
    <property type="entry name" value="Ssl1"/>
    <property type="match status" value="1"/>
</dbReference>
<dbReference type="Pfam" id="PF07975">
    <property type="entry name" value="C1_4"/>
    <property type="match status" value="1"/>
</dbReference>
<evidence type="ECO:0000256" key="4">
    <source>
        <dbReference type="ARBA" id="ARBA00022763"/>
    </source>
</evidence>
<accession>A0A0V1GYL8</accession>
<proteinExistence type="inferred from homology"/>